<feature type="transmembrane region" description="Helical" evidence="6">
    <location>
        <begin position="56"/>
        <end position="72"/>
    </location>
</feature>
<dbReference type="PROSITE" id="PS50850">
    <property type="entry name" value="MFS"/>
    <property type="match status" value="1"/>
</dbReference>
<dbReference type="PANTHER" id="PTHR23511">
    <property type="entry name" value="SYNAPTIC VESICLE GLYCOPROTEIN 2"/>
    <property type="match status" value="1"/>
</dbReference>
<feature type="transmembrane region" description="Helical" evidence="6">
    <location>
        <begin position="258"/>
        <end position="275"/>
    </location>
</feature>
<feature type="transmembrane region" description="Helical" evidence="6">
    <location>
        <begin position="171"/>
        <end position="194"/>
    </location>
</feature>
<keyword evidence="2" id="KW-0813">Transport</keyword>
<feature type="transmembrane region" description="Helical" evidence="6">
    <location>
        <begin position="109"/>
        <end position="130"/>
    </location>
</feature>
<dbReference type="Proteomes" id="UP001347146">
    <property type="component" value="Unassembled WGS sequence"/>
</dbReference>
<feature type="transmembrane region" description="Helical" evidence="6">
    <location>
        <begin position="84"/>
        <end position="103"/>
    </location>
</feature>
<feature type="transmembrane region" description="Helical" evidence="6">
    <location>
        <begin position="142"/>
        <end position="165"/>
    </location>
</feature>
<feature type="transmembrane region" description="Helical" evidence="6">
    <location>
        <begin position="346"/>
        <end position="369"/>
    </location>
</feature>
<organism evidence="8 9">
    <name type="scientific">Gordonia sesuvii</name>
    <dbReference type="NCBI Taxonomy" id="3116777"/>
    <lineage>
        <taxon>Bacteria</taxon>
        <taxon>Bacillati</taxon>
        <taxon>Actinomycetota</taxon>
        <taxon>Actinomycetes</taxon>
        <taxon>Mycobacteriales</taxon>
        <taxon>Gordoniaceae</taxon>
        <taxon>Gordonia</taxon>
    </lineage>
</organism>
<sequence>MNVVTAVQHSRMSIWQYVVVGICFLGNMADGFELAVIGFALPRLPDGYATTGEKGWLASGALIGMGIGAMFLTKYADTYGRRRVLIAASATSTVGMTLSAMAPNVWTMFGLRVLTGLGVGVIGALTIIVAQEYSSLKNRNMSTAMTTIGYATGAFLAGSLGLVLFEALGGAWQSLFVTGAVISLIGTVAMFFLLPESLEYLMARNDEKSRAEIMRIAARLNLAGVDPYAKPVISGGATTADAGAGKVTPFSKPYRSTTLKMTFGFTMVIAAYYFVTNWTPQLITDATGDEQTGTLVGTMVTFGAVIGAVVFGILGMKLFSTHVAWIMLLVAVIAQLTFALTMEGTVAIVAAGLLGLGGFAAMSSYMASAPPLFPAFLRGRAVGAIVGLSRTGSIITPIAAGYLLSYVSGFTLYVGASMLFAISGVTIFLIWRSTRDQFAKERDSGAAVVAGERLAGVASPGE</sequence>
<evidence type="ECO:0000256" key="3">
    <source>
        <dbReference type="ARBA" id="ARBA00022692"/>
    </source>
</evidence>
<evidence type="ECO:0000256" key="5">
    <source>
        <dbReference type="ARBA" id="ARBA00023136"/>
    </source>
</evidence>
<evidence type="ECO:0000256" key="1">
    <source>
        <dbReference type="ARBA" id="ARBA00004651"/>
    </source>
</evidence>
<dbReference type="RefSeq" id="WP_330435734.1">
    <property type="nucleotide sequence ID" value="NZ_JAZDUF010000008.1"/>
</dbReference>
<gene>
    <name evidence="8" type="ORF">VZC37_21875</name>
</gene>
<feature type="transmembrane region" description="Helical" evidence="6">
    <location>
        <begin position="17"/>
        <end position="41"/>
    </location>
</feature>
<dbReference type="Pfam" id="PF07690">
    <property type="entry name" value="MFS_1"/>
    <property type="match status" value="1"/>
</dbReference>
<keyword evidence="5 6" id="KW-0472">Membrane</keyword>
<accession>A0ABU7MIQ6</accession>
<feature type="domain" description="Major facilitator superfamily (MFS) profile" evidence="7">
    <location>
        <begin position="19"/>
        <end position="435"/>
    </location>
</feature>
<dbReference type="InterPro" id="IPR011701">
    <property type="entry name" value="MFS"/>
</dbReference>
<dbReference type="InterPro" id="IPR036259">
    <property type="entry name" value="MFS_trans_sf"/>
</dbReference>
<evidence type="ECO:0000259" key="7">
    <source>
        <dbReference type="PROSITE" id="PS50850"/>
    </source>
</evidence>
<feature type="transmembrane region" description="Helical" evidence="6">
    <location>
        <begin position="381"/>
        <end position="404"/>
    </location>
</feature>
<dbReference type="SUPFAM" id="SSF103473">
    <property type="entry name" value="MFS general substrate transporter"/>
    <property type="match status" value="1"/>
</dbReference>
<dbReference type="Gene3D" id="1.20.1250.20">
    <property type="entry name" value="MFS general substrate transporter like domains"/>
    <property type="match status" value="1"/>
</dbReference>
<reference evidence="8 9" key="1">
    <citation type="submission" date="2024-01" db="EMBL/GenBank/DDBJ databases">
        <title>Draft genome sequence of Gordonia sp. LSe1-13.</title>
        <authorList>
            <person name="Suphannarot A."/>
            <person name="Mingma R."/>
        </authorList>
    </citation>
    <scope>NUCLEOTIDE SEQUENCE [LARGE SCALE GENOMIC DNA]</scope>
    <source>
        <strain evidence="8 9">LSe1-13</strain>
    </source>
</reference>
<dbReference type="EMBL" id="JAZDUF010000008">
    <property type="protein sequence ID" value="MEE3853000.1"/>
    <property type="molecule type" value="Genomic_DNA"/>
</dbReference>
<evidence type="ECO:0000313" key="9">
    <source>
        <dbReference type="Proteomes" id="UP001347146"/>
    </source>
</evidence>
<proteinExistence type="predicted"/>
<feature type="transmembrane region" description="Helical" evidence="6">
    <location>
        <begin position="295"/>
        <end position="316"/>
    </location>
</feature>
<name>A0ABU7MIQ6_9ACTN</name>
<feature type="transmembrane region" description="Helical" evidence="6">
    <location>
        <begin position="410"/>
        <end position="431"/>
    </location>
</feature>
<keyword evidence="3 6" id="KW-0812">Transmembrane</keyword>
<evidence type="ECO:0000256" key="4">
    <source>
        <dbReference type="ARBA" id="ARBA00022989"/>
    </source>
</evidence>
<evidence type="ECO:0000313" key="8">
    <source>
        <dbReference type="EMBL" id="MEE3853000.1"/>
    </source>
</evidence>
<protein>
    <submittedName>
        <fullName evidence="8">MFS transporter</fullName>
    </submittedName>
</protein>
<comment type="caution">
    <text evidence="8">The sequence shown here is derived from an EMBL/GenBank/DDBJ whole genome shotgun (WGS) entry which is preliminary data.</text>
</comment>
<dbReference type="InterPro" id="IPR020846">
    <property type="entry name" value="MFS_dom"/>
</dbReference>
<keyword evidence="4 6" id="KW-1133">Transmembrane helix</keyword>
<comment type="subcellular location">
    <subcellularLocation>
        <location evidence="1">Cell membrane</location>
        <topology evidence="1">Multi-pass membrane protein</topology>
    </subcellularLocation>
</comment>
<keyword evidence="9" id="KW-1185">Reference proteome</keyword>
<feature type="transmembrane region" description="Helical" evidence="6">
    <location>
        <begin position="323"/>
        <end position="340"/>
    </location>
</feature>
<evidence type="ECO:0000256" key="6">
    <source>
        <dbReference type="SAM" id="Phobius"/>
    </source>
</evidence>
<evidence type="ECO:0000256" key="2">
    <source>
        <dbReference type="ARBA" id="ARBA00022448"/>
    </source>
</evidence>
<dbReference type="PANTHER" id="PTHR23511:SF34">
    <property type="entry name" value="SYNAPTIC VESICLE GLYCOPROTEIN 2"/>
    <property type="match status" value="1"/>
</dbReference>